<dbReference type="AlphaFoldDB" id="A0A1S1QE85"/>
<dbReference type="InterPro" id="IPR036922">
    <property type="entry name" value="Rieske_2Fe-2S_sf"/>
</dbReference>
<keyword evidence="2" id="KW-0479">Metal-binding</keyword>
<evidence type="ECO:0000256" key="1">
    <source>
        <dbReference type="ARBA" id="ARBA00022714"/>
    </source>
</evidence>
<dbReference type="Gene3D" id="3.90.380.10">
    <property type="entry name" value="Naphthalene 1,2-dioxygenase Alpha Subunit, Chain A, domain 1"/>
    <property type="match status" value="1"/>
</dbReference>
<evidence type="ECO:0000259" key="6">
    <source>
        <dbReference type="PROSITE" id="PS51296"/>
    </source>
</evidence>
<name>A0A1S1QE85_9ACTN</name>
<evidence type="ECO:0000256" key="3">
    <source>
        <dbReference type="ARBA" id="ARBA00023002"/>
    </source>
</evidence>
<dbReference type="Proteomes" id="UP000179627">
    <property type="component" value="Unassembled WGS sequence"/>
</dbReference>
<proteinExistence type="predicted"/>
<dbReference type="SUPFAM" id="SSF55961">
    <property type="entry name" value="Bet v1-like"/>
    <property type="match status" value="1"/>
</dbReference>
<keyword evidence="5" id="KW-0411">Iron-sulfur</keyword>
<dbReference type="EMBL" id="MBLM01000141">
    <property type="protein sequence ID" value="OHV31977.1"/>
    <property type="molecule type" value="Genomic_DNA"/>
</dbReference>
<dbReference type="PANTHER" id="PTHR21266:SF60">
    <property type="entry name" value="3-KETOSTEROID-9-ALPHA-MONOOXYGENASE, OXYGENASE COMPONENT"/>
    <property type="match status" value="1"/>
</dbReference>
<comment type="caution">
    <text evidence="7">The sequence shown here is derived from an EMBL/GenBank/DDBJ whole genome shotgun (WGS) entry which is preliminary data.</text>
</comment>
<evidence type="ECO:0000256" key="4">
    <source>
        <dbReference type="ARBA" id="ARBA00023004"/>
    </source>
</evidence>
<evidence type="ECO:0000256" key="5">
    <source>
        <dbReference type="ARBA" id="ARBA00023014"/>
    </source>
</evidence>
<dbReference type="GO" id="GO:0016705">
    <property type="term" value="F:oxidoreductase activity, acting on paired donors, with incorporation or reduction of molecular oxygen"/>
    <property type="evidence" value="ECO:0007669"/>
    <property type="project" value="UniProtKB-ARBA"/>
</dbReference>
<dbReference type="PROSITE" id="PS51296">
    <property type="entry name" value="RIESKE"/>
    <property type="match status" value="1"/>
</dbReference>
<dbReference type="GO" id="GO:0004497">
    <property type="term" value="F:monooxygenase activity"/>
    <property type="evidence" value="ECO:0007669"/>
    <property type="project" value="UniProtKB-ARBA"/>
</dbReference>
<keyword evidence="3" id="KW-0560">Oxidoreductase</keyword>
<evidence type="ECO:0000256" key="2">
    <source>
        <dbReference type="ARBA" id="ARBA00022723"/>
    </source>
</evidence>
<keyword evidence="8" id="KW-1185">Reference proteome</keyword>
<dbReference type="Gene3D" id="2.102.10.10">
    <property type="entry name" value="Rieske [2Fe-2S] iron-sulphur domain"/>
    <property type="match status" value="1"/>
</dbReference>
<dbReference type="GO" id="GO:0046872">
    <property type="term" value="F:metal ion binding"/>
    <property type="evidence" value="ECO:0007669"/>
    <property type="project" value="UniProtKB-KW"/>
</dbReference>
<dbReference type="InterPro" id="IPR044043">
    <property type="entry name" value="VanA_C_cat"/>
</dbReference>
<feature type="domain" description="Rieske" evidence="6">
    <location>
        <begin position="16"/>
        <end position="120"/>
    </location>
</feature>
<gene>
    <name evidence="7" type="ORF">CC117_05450</name>
</gene>
<protein>
    <submittedName>
        <fullName evidence="7">Oxidoreductase</fullName>
    </submittedName>
</protein>
<dbReference type="GO" id="GO:0051537">
    <property type="term" value="F:2 iron, 2 sulfur cluster binding"/>
    <property type="evidence" value="ECO:0007669"/>
    <property type="project" value="UniProtKB-KW"/>
</dbReference>
<sequence length="388" mass="40884">MTGRLTNVDPALRHGWHPVARSSGITDAPVGVRLLGEHWVLARLEGRLTAFADRCPHRLAPLSAGRVDGGELVCGYHGWRFAASGECTAVPALGPGVPAPRRARAVAPWGVAERHGLVWLAPEEPCSDIVELPEADEPGFDSAWLPTTRTRACAGLLADNFLDAAHLPFVHAATIGAGEGAVVGPYRVQADGAGFVVRLEQEVANPEDPGVAAGLRPLVQRRVSTYVYRPPFMLRLRLDYPAAGMTNTILFCLQPEDVDATAVYTRIMRDDLGGDPVRLAEAARFEQAVLDEDLALQEQFTLDGLPLHTAGGLDGGLAPGLDGGLGGGLSPGGGAAPEEVSIRADAAGVALRRVLAALVVRSAAARLRPAADIRHRSRPVRADPGSTM</sequence>
<keyword evidence="1" id="KW-0001">2Fe-2S</keyword>
<dbReference type="InterPro" id="IPR017941">
    <property type="entry name" value="Rieske_2Fe-2S"/>
</dbReference>
<accession>A0A1S1QE85</accession>
<dbReference type="OrthoDB" id="5243643at2"/>
<reference evidence="8" key="1">
    <citation type="submission" date="2016-07" db="EMBL/GenBank/DDBJ databases">
        <title>Sequence Frankia sp. strain CcI1.17.</title>
        <authorList>
            <person name="Ghodhbane-Gtari F."/>
            <person name="Swanson E."/>
            <person name="Gueddou A."/>
            <person name="Morris K."/>
            <person name="Hezbri K."/>
            <person name="Ktari A."/>
            <person name="Nouioui I."/>
            <person name="Abebe-Akele F."/>
            <person name="Simpson S."/>
            <person name="Thomas K."/>
            <person name="Gtari M."/>
            <person name="Tisa L.S."/>
            <person name="Hurst S."/>
        </authorList>
    </citation>
    <scope>NUCLEOTIDE SEQUENCE [LARGE SCALE GENOMIC DNA]</scope>
    <source>
        <strain evidence="8">Cc1.17</strain>
    </source>
</reference>
<organism evidence="7 8">
    <name type="scientific">Parafrankia colletiae</name>
    <dbReference type="NCBI Taxonomy" id="573497"/>
    <lineage>
        <taxon>Bacteria</taxon>
        <taxon>Bacillati</taxon>
        <taxon>Actinomycetota</taxon>
        <taxon>Actinomycetes</taxon>
        <taxon>Frankiales</taxon>
        <taxon>Frankiaceae</taxon>
        <taxon>Parafrankia</taxon>
    </lineage>
</organism>
<dbReference type="RefSeq" id="WP_071088143.1">
    <property type="nucleotide sequence ID" value="NZ_MBLM01000141.1"/>
</dbReference>
<dbReference type="SUPFAM" id="SSF50022">
    <property type="entry name" value="ISP domain"/>
    <property type="match status" value="1"/>
</dbReference>
<dbReference type="Pfam" id="PF19112">
    <property type="entry name" value="VanA_C"/>
    <property type="match status" value="1"/>
</dbReference>
<keyword evidence="4" id="KW-0408">Iron</keyword>
<evidence type="ECO:0000313" key="7">
    <source>
        <dbReference type="EMBL" id="OHV31977.1"/>
    </source>
</evidence>
<evidence type="ECO:0000313" key="8">
    <source>
        <dbReference type="Proteomes" id="UP000179627"/>
    </source>
</evidence>
<dbReference type="Pfam" id="PF00355">
    <property type="entry name" value="Rieske"/>
    <property type="match status" value="1"/>
</dbReference>
<dbReference type="InterPro" id="IPR050584">
    <property type="entry name" value="Cholesterol_7-desaturase"/>
</dbReference>
<dbReference type="PANTHER" id="PTHR21266">
    <property type="entry name" value="IRON-SULFUR DOMAIN CONTAINING PROTEIN"/>
    <property type="match status" value="1"/>
</dbReference>